<sequence length="186" mass="19498">MRKLVLPLLTLLVLAGCSAATRYNINVNVLSFVPASQRTLSIPAGSGTFFFPGSNFEGQVVSVPTTMDVVERAQIVLRASVTNTGSTDFNGNFVLRLAPASDTNLVDNNGGDLGIGNTNLTIPPGQTQTLTIDLTLSANQNQAAFNIVKSGNFRIGVQVGATSSGGTLTFSEARVAITGRPFAFFK</sequence>
<accession>A0A399EP96</accession>
<evidence type="ECO:0000313" key="2">
    <source>
        <dbReference type="EMBL" id="RIH86447.1"/>
    </source>
</evidence>
<dbReference type="RefSeq" id="WP_119359925.1">
    <property type="nucleotide sequence ID" value="NZ_QWKZ01000032.1"/>
</dbReference>
<dbReference type="Gene3D" id="2.60.40.10">
    <property type="entry name" value="Immunoglobulins"/>
    <property type="match status" value="1"/>
</dbReference>
<dbReference type="EMBL" id="QWKZ01000032">
    <property type="protein sequence ID" value="RIH86447.1"/>
    <property type="molecule type" value="Genomic_DNA"/>
</dbReference>
<keyword evidence="3" id="KW-1185">Reference proteome</keyword>
<feature type="signal peptide" evidence="1">
    <location>
        <begin position="1"/>
        <end position="19"/>
    </location>
</feature>
<gene>
    <name evidence="2" type="ORF">Mlute_01275</name>
</gene>
<comment type="caution">
    <text evidence="2">The sequence shown here is derived from an EMBL/GenBank/DDBJ whole genome shotgun (WGS) entry which is preliminary data.</text>
</comment>
<keyword evidence="1" id="KW-0732">Signal</keyword>
<protein>
    <submittedName>
        <fullName evidence="2">Uncharacterized protein</fullName>
    </submittedName>
</protein>
<dbReference type="AlphaFoldDB" id="A0A399EP96"/>
<dbReference type="InterPro" id="IPR013783">
    <property type="entry name" value="Ig-like_fold"/>
</dbReference>
<organism evidence="2 3">
    <name type="scientific">Meiothermus luteus</name>
    <dbReference type="NCBI Taxonomy" id="2026184"/>
    <lineage>
        <taxon>Bacteria</taxon>
        <taxon>Thermotogati</taxon>
        <taxon>Deinococcota</taxon>
        <taxon>Deinococci</taxon>
        <taxon>Thermales</taxon>
        <taxon>Thermaceae</taxon>
        <taxon>Meiothermus</taxon>
    </lineage>
</organism>
<evidence type="ECO:0000313" key="3">
    <source>
        <dbReference type="Proteomes" id="UP000265800"/>
    </source>
</evidence>
<proteinExistence type="predicted"/>
<dbReference type="OrthoDB" id="32018at2"/>
<name>A0A399EP96_9DEIN</name>
<feature type="chain" id="PRO_5017188155" evidence="1">
    <location>
        <begin position="20"/>
        <end position="186"/>
    </location>
</feature>
<reference evidence="2 3" key="1">
    <citation type="submission" date="2018-08" db="EMBL/GenBank/DDBJ databases">
        <title>Meiothermus luteus KCTC 52599 genome sequencing project.</title>
        <authorList>
            <person name="Da Costa M.S."/>
            <person name="Albuquerque L."/>
            <person name="Raposo P."/>
            <person name="Froufe H.J.C."/>
            <person name="Barroso C.S."/>
            <person name="Egas C."/>
        </authorList>
    </citation>
    <scope>NUCLEOTIDE SEQUENCE [LARGE SCALE GENOMIC DNA]</scope>
    <source>
        <strain evidence="2 3">KCTC 52599</strain>
    </source>
</reference>
<dbReference type="Proteomes" id="UP000265800">
    <property type="component" value="Unassembled WGS sequence"/>
</dbReference>
<evidence type="ECO:0000256" key="1">
    <source>
        <dbReference type="SAM" id="SignalP"/>
    </source>
</evidence>
<dbReference type="PROSITE" id="PS51257">
    <property type="entry name" value="PROKAR_LIPOPROTEIN"/>
    <property type="match status" value="1"/>
</dbReference>